<organism evidence="8 9">
    <name type="scientific">Sphingomonas alpina</name>
    <dbReference type="NCBI Taxonomy" id="653931"/>
    <lineage>
        <taxon>Bacteria</taxon>
        <taxon>Pseudomonadati</taxon>
        <taxon>Pseudomonadota</taxon>
        <taxon>Alphaproteobacteria</taxon>
        <taxon>Sphingomonadales</taxon>
        <taxon>Sphingomonadaceae</taxon>
        <taxon>Sphingomonas</taxon>
    </lineage>
</organism>
<dbReference type="Pfam" id="PF00486">
    <property type="entry name" value="Trans_reg_C"/>
    <property type="match status" value="1"/>
</dbReference>
<dbReference type="InterPro" id="IPR001867">
    <property type="entry name" value="OmpR/PhoB-type_DNA-bd"/>
</dbReference>
<dbReference type="SUPFAM" id="SSF46894">
    <property type="entry name" value="C-terminal effector domain of the bipartite response regulators"/>
    <property type="match status" value="1"/>
</dbReference>
<evidence type="ECO:0000256" key="3">
    <source>
        <dbReference type="ARBA" id="ARBA00023163"/>
    </source>
</evidence>
<dbReference type="InterPro" id="IPR011006">
    <property type="entry name" value="CheY-like_superfamily"/>
</dbReference>
<name>A0A7H0LIU1_9SPHN</name>
<dbReference type="GO" id="GO:0000976">
    <property type="term" value="F:transcription cis-regulatory region binding"/>
    <property type="evidence" value="ECO:0007669"/>
    <property type="project" value="TreeGrafter"/>
</dbReference>
<protein>
    <submittedName>
        <fullName evidence="8">Response regulator transcription factor</fullName>
    </submittedName>
</protein>
<dbReference type="InterPro" id="IPR016032">
    <property type="entry name" value="Sig_transdc_resp-reg_C-effctor"/>
</dbReference>
<dbReference type="GO" id="GO:0006355">
    <property type="term" value="P:regulation of DNA-templated transcription"/>
    <property type="evidence" value="ECO:0007669"/>
    <property type="project" value="InterPro"/>
</dbReference>
<dbReference type="SMART" id="SM00862">
    <property type="entry name" value="Trans_reg_C"/>
    <property type="match status" value="1"/>
</dbReference>
<keyword evidence="9" id="KW-1185">Reference proteome</keyword>
<dbReference type="GO" id="GO:0005829">
    <property type="term" value="C:cytosol"/>
    <property type="evidence" value="ECO:0007669"/>
    <property type="project" value="TreeGrafter"/>
</dbReference>
<dbReference type="InterPro" id="IPR001789">
    <property type="entry name" value="Sig_transdc_resp-reg_receiver"/>
</dbReference>
<keyword evidence="1" id="KW-0805">Transcription regulation</keyword>
<dbReference type="CDD" id="cd00383">
    <property type="entry name" value="trans_reg_C"/>
    <property type="match status" value="1"/>
</dbReference>
<proteinExistence type="predicted"/>
<evidence type="ECO:0000313" key="8">
    <source>
        <dbReference type="EMBL" id="QNQ09594.1"/>
    </source>
</evidence>
<feature type="domain" description="OmpR/PhoB-type" evidence="7">
    <location>
        <begin position="125"/>
        <end position="221"/>
    </location>
</feature>
<dbReference type="Gene3D" id="1.10.10.10">
    <property type="entry name" value="Winged helix-like DNA-binding domain superfamily/Winged helix DNA-binding domain"/>
    <property type="match status" value="1"/>
</dbReference>
<evidence type="ECO:0000259" key="7">
    <source>
        <dbReference type="PROSITE" id="PS51755"/>
    </source>
</evidence>
<dbReference type="GO" id="GO:0000156">
    <property type="term" value="F:phosphorelay response regulator activity"/>
    <property type="evidence" value="ECO:0007669"/>
    <property type="project" value="TreeGrafter"/>
</dbReference>
<evidence type="ECO:0000256" key="5">
    <source>
        <dbReference type="PROSITE-ProRule" id="PRU01091"/>
    </source>
</evidence>
<feature type="DNA-binding region" description="OmpR/PhoB-type" evidence="5">
    <location>
        <begin position="125"/>
        <end position="221"/>
    </location>
</feature>
<keyword evidence="2 5" id="KW-0238">DNA-binding</keyword>
<dbReference type="RefSeq" id="WP_187761905.1">
    <property type="nucleotide sequence ID" value="NZ_CP061038.1"/>
</dbReference>
<dbReference type="Gene3D" id="3.40.50.2300">
    <property type="match status" value="1"/>
</dbReference>
<evidence type="ECO:0000259" key="6">
    <source>
        <dbReference type="PROSITE" id="PS50110"/>
    </source>
</evidence>
<dbReference type="Pfam" id="PF00072">
    <property type="entry name" value="Response_reg"/>
    <property type="match status" value="1"/>
</dbReference>
<dbReference type="KEGG" id="spap:H3Z74_23705"/>
<dbReference type="PROSITE" id="PS51755">
    <property type="entry name" value="OMPR_PHOB"/>
    <property type="match status" value="1"/>
</dbReference>
<gene>
    <name evidence="8" type="ORF">H3Z74_23705</name>
</gene>
<evidence type="ECO:0000313" key="9">
    <source>
        <dbReference type="Proteomes" id="UP000516148"/>
    </source>
</evidence>
<dbReference type="InterPro" id="IPR039420">
    <property type="entry name" value="WalR-like"/>
</dbReference>
<reference evidence="8 9" key="1">
    <citation type="submission" date="2020-09" db="EMBL/GenBank/DDBJ databases">
        <title>Sphingomonas sp., a new species isolated from pork steak.</title>
        <authorList>
            <person name="Heidler von Heilborn D."/>
        </authorList>
    </citation>
    <scope>NUCLEOTIDE SEQUENCE [LARGE SCALE GENOMIC DNA]</scope>
    <source>
        <strain evidence="9">S8-3T</strain>
    </source>
</reference>
<evidence type="ECO:0000256" key="4">
    <source>
        <dbReference type="PROSITE-ProRule" id="PRU00169"/>
    </source>
</evidence>
<feature type="domain" description="Response regulatory" evidence="6">
    <location>
        <begin position="3"/>
        <end position="117"/>
    </location>
</feature>
<dbReference type="GO" id="GO:0032993">
    <property type="term" value="C:protein-DNA complex"/>
    <property type="evidence" value="ECO:0007669"/>
    <property type="project" value="TreeGrafter"/>
</dbReference>
<sequence length="222" mass="24695">MARVLLIEDDAALSRGLTATLTAEGYSVDPAFDGASGLMMAADEPYAVITLDVGLPDMSGFDVLKILRARHCKAPVLMLTARDAIEDRVRGLDLGADDYLLKPFEPKELAARLRALLRRPQVDPSPVIRVGRLEFDRSHHTAAIDGRDLELRRREWVLLERLIARVGQVVSKDRLAAEVFGYDEAVAPNAIEVYIARLRKKLEPHGPTIRTLRGLGYLMEED</sequence>
<dbReference type="SMART" id="SM00448">
    <property type="entry name" value="REC"/>
    <property type="match status" value="1"/>
</dbReference>
<dbReference type="Proteomes" id="UP000516148">
    <property type="component" value="Chromosome"/>
</dbReference>
<feature type="modified residue" description="4-aspartylphosphate" evidence="4">
    <location>
        <position position="52"/>
    </location>
</feature>
<dbReference type="PANTHER" id="PTHR48111:SF67">
    <property type="entry name" value="TRANSCRIPTIONAL REGULATORY PROTEIN TCTD"/>
    <property type="match status" value="1"/>
</dbReference>
<dbReference type="PROSITE" id="PS50110">
    <property type="entry name" value="RESPONSE_REGULATORY"/>
    <property type="match status" value="1"/>
</dbReference>
<evidence type="ECO:0000256" key="2">
    <source>
        <dbReference type="ARBA" id="ARBA00023125"/>
    </source>
</evidence>
<dbReference type="EMBL" id="CP061038">
    <property type="protein sequence ID" value="QNQ09594.1"/>
    <property type="molecule type" value="Genomic_DNA"/>
</dbReference>
<dbReference type="Gene3D" id="6.10.250.690">
    <property type="match status" value="1"/>
</dbReference>
<evidence type="ECO:0000256" key="1">
    <source>
        <dbReference type="ARBA" id="ARBA00023015"/>
    </source>
</evidence>
<dbReference type="SUPFAM" id="SSF52172">
    <property type="entry name" value="CheY-like"/>
    <property type="match status" value="1"/>
</dbReference>
<dbReference type="InterPro" id="IPR036388">
    <property type="entry name" value="WH-like_DNA-bd_sf"/>
</dbReference>
<keyword evidence="4" id="KW-0597">Phosphoprotein</keyword>
<keyword evidence="3" id="KW-0804">Transcription</keyword>
<accession>A0A7H0LIU1</accession>
<dbReference type="AlphaFoldDB" id="A0A7H0LIU1"/>
<dbReference type="PANTHER" id="PTHR48111">
    <property type="entry name" value="REGULATOR OF RPOS"/>
    <property type="match status" value="1"/>
</dbReference>